<evidence type="ECO:0000256" key="1">
    <source>
        <dbReference type="ARBA" id="ARBA00022729"/>
    </source>
</evidence>
<comment type="similarity">
    <text evidence="3">Belongs to the PMEI family.</text>
</comment>
<feature type="domain" description="Pectinesterase inhibitor" evidence="4">
    <location>
        <begin position="2"/>
        <end position="114"/>
    </location>
</feature>
<gene>
    <name evidence="5" type="ORF">Tci_355843</name>
</gene>
<dbReference type="InterPro" id="IPR035513">
    <property type="entry name" value="Invertase/methylesterase_inhib"/>
</dbReference>
<dbReference type="PANTHER" id="PTHR36710">
    <property type="entry name" value="PECTINESTERASE INHIBITOR-LIKE"/>
    <property type="match status" value="1"/>
</dbReference>
<dbReference type="SUPFAM" id="SSF101148">
    <property type="entry name" value="Plant invertase/pectin methylesterase inhibitor"/>
    <property type="match status" value="1"/>
</dbReference>
<accession>A0A699H971</accession>
<reference evidence="5" key="1">
    <citation type="journal article" date="2019" name="Sci. Rep.">
        <title>Draft genome of Tanacetum cinerariifolium, the natural source of mosquito coil.</title>
        <authorList>
            <person name="Yamashiro T."/>
            <person name="Shiraishi A."/>
            <person name="Satake H."/>
            <person name="Nakayama K."/>
        </authorList>
    </citation>
    <scope>NUCLEOTIDE SEQUENCE</scope>
</reference>
<dbReference type="InterPro" id="IPR006501">
    <property type="entry name" value="Pectinesterase_inhib_dom"/>
</dbReference>
<dbReference type="PANTHER" id="PTHR36710:SF4">
    <property type="entry name" value="PLANT INVERTASE_PECTIN METHYLESTERASE INHIBITOR SUPERFAMILY PROTEIN"/>
    <property type="match status" value="1"/>
</dbReference>
<sequence length="146" mass="16089">MDEVCNQVPEKALCFEILKNDSCSLSGKLEDFAKRAVEVAVNNATGLPDFVKSLANNATRPIIKSRILRCVQNTEDAFNYIKKAKQLVQTHQYGPANNMASLASVALSDCDNNFWKPPAQPIQLKRATYGLRALVVIVCVFTNDLG</sequence>
<dbReference type="Pfam" id="PF04043">
    <property type="entry name" value="PMEI"/>
    <property type="match status" value="1"/>
</dbReference>
<dbReference type="GO" id="GO:0046910">
    <property type="term" value="F:pectinesterase inhibitor activity"/>
    <property type="evidence" value="ECO:0007669"/>
    <property type="project" value="InterPro"/>
</dbReference>
<evidence type="ECO:0000313" key="5">
    <source>
        <dbReference type="EMBL" id="GEX83868.1"/>
    </source>
</evidence>
<keyword evidence="2" id="KW-1015">Disulfide bond</keyword>
<dbReference type="AlphaFoldDB" id="A0A699H971"/>
<dbReference type="EMBL" id="BKCJ010133486">
    <property type="protein sequence ID" value="GEX83868.1"/>
    <property type="molecule type" value="Genomic_DNA"/>
</dbReference>
<dbReference type="Gene3D" id="1.20.140.40">
    <property type="entry name" value="Invertase/pectin methylesterase inhibitor family protein"/>
    <property type="match status" value="1"/>
</dbReference>
<keyword evidence="1" id="KW-0732">Signal</keyword>
<evidence type="ECO:0000256" key="2">
    <source>
        <dbReference type="ARBA" id="ARBA00023157"/>
    </source>
</evidence>
<name>A0A699H971_TANCI</name>
<dbReference type="CDD" id="cd15797">
    <property type="entry name" value="PMEI"/>
    <property type="match status" value="1"/>
</dbReference>
<proteinExistence type="inferred from homology"/>
<dbReference type="InterPro" id="IPR034086">
    <property type="entry name" value="PMEI_plant"/>
</dbReference>
<evidence type="ECO:0000259" key="4">
    <source>
        <dbReference type="Pfam" id="PF04043"/>
    </source>
</evidence>
<organism evidence="5">
    <name type="scientific">Tanacetum cinerariifolium</name>
    <name type="common">Dalmatian daisy</name>
    <name type="synonym">Chrysanthemum cinerariifolium</name>
    <dbReference type="NCBI Taxonomy" id="118510"/>
    <lineage>
        <taxon>Eukaryota</taxon>
        <taxon>Viridiplantae</taxon>
        <taxon>Streptophyta</taxon>
        <taxon>Embryophyta</taxon>
        <taxon>Tracheophyta</taxon>
        <taxon>Spermatophyta</taxon>
        <taxon>Magnoliopsida</taxon>
        <taxon>eudicotyledons</taxon>
        <taxon>Gunneridae</taxon>
        <taxon>Pentapetalae</taxon>
        <taxon>asterids</taxon>
        <taxon>campanulids</taxon>
        <taxon>Asterales</taxon>
        <taxon>Asteraceae</taxon>
        <taxon>Asteroideae</taxon>
        <taxon>Anthemideae</taxon>
        <taxon>Anthemidinae</taxon>
        <taxon>Tanacetum</taxon>
    </lineage>
</organism>
<protein>
    <recommendedName>
        <fullName evidence="4">Pectinesterase inhibitor domain-containing protein</fullName>
    </recommendedName>
</protein>
<dbReference type="NCBIfam" id="TIGR01614">
    <property type="entry name" value="PME_inhib"/>
    <property type="match status" value="1"/>
</dbReference>
<comment type="caution">
    <text evidence="5">The sequence shown here is derived from an EMBL/GenBank/DDBJ whole genome shotgun (WGS) entry which is preliminary data.</text>
</comment>
<evidence type="ECO:0000256" key="3">
    <source>
        <dbReference type="ARBA" id="ARBA00038471"/>
    </source>
</evidence>
<dbReference type="InterPro" id="IPR052421">
    <property type="entry name" value="PCW_Enzyme_Inhibitor"/>
</dbReference>